<dbReference type="RefSeq" id="WP_139283866.1">
    <property type="nucleotide sequence ID" value="NZ_CP160849.1"/>
</dbReference>
<gene>
    <name evidence="2" type="ORF">SAMN04488041_1126</name>
</gene>
<organism evidence="2 3">
    <name type="scientific">Sulfitobacter pontiacus</name>
    <dbReference type="NCBI Taxonomy" id="60137"/>
    <lineage>
        <taxon>Bacteria</taxon>
        <taxon>Pseudomonadati</taxon>
        <taxon>Pseudomonadota</taxon>
        <taxon>Alphaproteobacteria</taxon>
        <taxon>Rhodobacterales</taxon>
        <taxon>Roseobacteraceae</taxon>
        <taxon>Sulfitobacter</taxon>
    </lineage>
</organism>
<name>A0A1H3DQM8_9RHOB</name>
<dbReference type="AlphaFoldDB" id="A0A1H3DQM8"/>
<sequence length="261" mass="29740">MRRQDLEDCEKQILELASQCDNTGEFEVLQHILEKFILLSENQFEKYLRELAKRIIQVSSKKAYVAVVAMAWNEGADSSQMVLQRLKPMLPRGDSIKLFNSVPMYLKKENMKDYPHFVLVDDFAGTGSTVRGRLKHIFAESKSRKFPVTGQVKVVFGMERAFEYLSDLGVDVEFLAKLKPGLSGHFSGTELGVKSCHMNRLESGLAQIIDGKMLPSFGYGRAEALFCLKGHNAPNSNFPILWWPEDWRGKPRDTLVYRSEL</sequence>
<protein>
    <recommendedName>
        <fullName evidence="1">PRTase-CE domain-containing protein</fullName>
    </recommendedName>
</protein>
<dbReference type="SUPFAM" id="SSF53271">
    <property type="entry name" value="PRTase-like"/>
    <property type="match status" value="1"/>
</dbReference>
<dbReference type="InterPro" id="IPR029057">
    <property type="entry name" value="PRTase-like"/>
</dbReference>
<accession>A0A1H3DQM8</accession>
<dbReference type="InterPro" id="IPR056920">
    <property type="entry name" value="PRTase-CE"/>
</dbReference>
<dbReference type="GeneID" id="94022281"/>
<evidence type="ECO:0000313" key="3">
    <source>
        <dbReference type="Proteomes" id="UP000183076"/>
    </source>
</evidence>
<dbReference type="STRING" id="60137.SAMN04488041_1126"/>
<dbReference type="Pfam" id="PF24390">
    <property type="entry name" value="PRTase-CE"/>
    <property type="match status" value="1"/>
</dbReference>
<feature type="domain" description="PRTase-CE" evidence="1">
    <location>
        <begin position="27"/>
        <end position="247"/>
    </location>
</feature>
<reference evidence="3" key="1">
    <citation type="submission" date="2016-10" db="EMBL/GenBank/DDBJ databases">
        <authorList>
            <person name="Varghese N."/>
            <person name="Submissions S."/>
        </authorList>
    </citation>
    <scope>NUCLEOTIDE SEQUENCE [LARGE SCALE GENOMIC DNA]</scope>
    <source>
        <strain evidence="3">DSM 10014</strain>
    </source>
</reference>
<proteinExistence type="predicted"/>
<evidence type="ECO:0000313" key="2">
    <source>
        <dbReference type="EMBL" id="SDX68842.1"/>
    </source>
</evidence>
<evidence type="ECO:0000259" key="1">
    <source>
        <dbReference type="Pfam" id="PF24390"/>
    </source>
</evidence>
<dbReference type="Proteomes" id="UP000183076">
    <property type="component" value="Unassembled WGS sequence"/>
</dbReference>
<dbReference type="EMBL" id="FNNB01000012">
    <property type="protein sequence ID" value="SDX68842.1"/>
    <property type="molecule type" value="Genomic_DNA"/>
</dbReference>